<feature type="transmembrane region" description="Helical" evidence="1">
    <location>
        <begin position="82"/>
        <end position="106"/>
    </location>
</feature>
<feature type="transmembrane region" description="Helical" evidence="1">
    <location>
        <begin position="458"/>
        <end position="478"/>
    </location>
</feature>
<feature type="transmembrane region" description="Helical" evidence="1">
    <location>
        <begin position="126"/>
        <end position="149"/>
    </location>
</feature>
<feature type="transmembrane region" description="Helical" evidence="1">
    <location>
        <begin position="344"/>
        <end position="361"/>
    </location>
</feature>
<sequence>MKSILQELTILSRIRWQMLWNDIIHPTREKVIRVLLLVVIGVVFFWLDYIFFQRIISYIARIDVLDAVEVGTLLVARLLSMIFLLFASMLLFSNVVTSLSTLYLSSDLHFLLSSPLRFSSVFVTKFAETAINSSSILLVFGLPIFIVCGKEYEASWLYYAMIPLTLLPFIVIPASVGTLITMLLVRYFPVKRVQQVLIVFGLILGAGLVMVFRFLRPEQIINEIGMEQLLVYIRTNRIPTAQYLPSTWAAEVLMSQLEGRTEVALLNLGGLFLVAALSYLVALHAAKFIYYAGWTGNAESRTVKVSKRGMLTERMLLKMAFLHPTTRALLIKDIKLFWRDTTQWSQLLMLAALLLIYFFNIKSLPINNIYLKNLLSFLNLGLAGFVLASLGVRFIFPSTSLEGGSFWVIHAAPVDYRRFLVEKFVIFLFPLMFLAEMLIVISNLLLEVDSYMMLLSSITILLITLGLTGLGVGMGAIYPKFINENPAQIAMSVGGISYMILSLLYICVTIVLEAWPVYIYFSQQLFRHQPHDSGTWGLFLAYGAVAGLSLVVTILPMYLGVRRLQRLEIL</sequence>
<dbReference type="HOGENOM" id="CLU_030091_0_0_0"/>
<proteinExistence type="predicted"/>
<evidence type="ECO:0008006" key="4">
    <source>
        <dbReference type="Google" id="ProtNLM"/>
    </source>
</evidence>
<dbReference type="AlphaFoldDB" id="A0A0S6VT14"/>
<evidence type="ECO:0000256" key="1">
    <source>
        <dbReference type="SAM" id="Phobius"/>
    </source>
</evidence>
<feature type="transmembrane region" description="Helical" evidence="1">
    <location>
        <begin position="263"/>
        <end position="286"/>
    </location>
</feature>
<reference evidence="2" key="1">
    <citation type="journal article" date="2015" name="PeerJ">
        <title>First genomic representation of candidate bacterial phylum KSB3 points to enhanced environmental sensing as a trigger of wastewater bulking.</title>
        <authorList>
            <person name="Sekiguchi Y."/>
            <person name="Ohashi A."/>
            <person name="Parks D.H."/>
            <person name="Yamauchi T."/>
            <person name="Tyson G.W."/>
            <person name="Hugenholtz P."/>
        </authorList>
    </citation>
    <scope>NUCLEOTIDE SEQUENCE [LARGE SCALE GENOMIC DNA]</scope>
</reference>
<dbReference type="EMBL" id="DF820456">
    <property type="protein sequence ID" value="GAK50651.1"/>
    <property type="molecule type" value="Genomic_DNA"/>
</dbReference>
<dbReference type="Pfam" id="PF16949">
    <property type="entry name" value="ABC_tran_2"/>
    <property type="match status" value="1"/>
</dbReference>
<dbReference type="STRING" id="1499966.U14_01884"/>
<evidence type="ECO:0000313" key="2">
    <source>
        <dbReference type="EMBL" id="GAK50651.1"/>
    </source>
</evidence>
<name>A0A0S6VT14_9BACT</name>
<feature type="transmembrane region" description="Helical" evidence="1">
    <location>
        <begin position="31"/>
        <end position="52"/>
    </location>
</feature>
<feature type="transmembrane region" description="Helical" evidence="1">
    <location>
        <begin position="498"/>
        <end position="521"/>
    </location>
</feature>
<keyword evidence="1" id="KW-0812">Transmembrane</keyword>
<keyword evidence="1" id="KW-0472">Membrane</keyword>
<feature type="transmembrane region" description="Helical" evidence="1">
    <location>
        <begin position="196"/>
        <end position="215"/>
    </location>
</feature>
<feature type="transmembrane region" description="Helical" evidence="1">
    <location>
        <begin position="533"/>
        <end position="559"/>
    </location>
</feature>
<dbReference type="Proteomes" id="UP000030700">
    <property type="component" value="Unassembled WGS sequence"/>
</dbReference>
<feature type="transmembrane region" description="Helical" evidence="1">
    <location>
        <begin position="373"/>
        <end position="396"/>
    </location>
</feature>
<accession>A0A0S6VT14</accession>
<keyword evidence="3" id="KW-1185">Reference proteome</keyword>
<dbReference type="InterPro" id="IPR031599">
    <property type="entry name" value="ABC_tran_2"/>
</dbReference>
<keyword evidence="1" id="KW-1133">Transmembrane helix</keyword>
<evidence type="ECO:0000313" key="3">
    <source>
        <dbReference type="Proteomes" id="UP000030700"/>
    </source>
</evidence>
<feature type="transmembrane region" description="Helical" evidence="1">
    <location>
        <begin position="424"/>
        <end position="446"/>
    </location>
</feature>
<gene>
    <name evidence="2" type="ORF">U14_01884</name>
</gene>
<protein>
    <recommendedName>
        <fullName evidence="4">ABC-2 type transport system permease protein</fullName>
    </recommendedName>
</protein>
<organism evidence="2">
    <name type="scientific">Candidatus Moduliflexus flocculans</name>
    <dbReference type="NCBI Taxonomy" id="1499966"/>
    <lineage>
        <taxon>Bacteria</taxon>
        <taxon>Candidatus Moduliflexota</taxon>
        <taxon>Candidatus Moduliflexia</taxon>
        <taxon>Candidatus Moduliflexales</taxon>
        <taxon>Candidatus Moduliflexaceae</taxon>
    </lineage>
</organism>
<feature type="transmembrane region" description="Helical" evidence="1">
    <location>
        <begin position="156"/>
        <end position="184"/>
    </location>
</feature>